<evidence type="ECO:0000256" key="1">
    <source>
        <dbReference type="ARBA" id="ARBA00004515"/>
    </source>
</evidence>
<accession>A0ABU8TQ71</accession>
<comment type="catalytic activity">
    <reaction evidence="9 10">
        <text>GTP + H2O = GDP + phosphate + H(+)</text>
        <dbReference type="Rhea" id="RHEA:19669"/>
        <dbReference type="ChEBI" id="CHEBI:15377"/>
        <dbReference type="ChEBI" id="CHEBI:15378"/>
        <dbReference type="ChEBI" id="CHEBI:37565"/>
        <dbReference type="ChEBI" id="CHEBI:43474"/>
        <dbReference type="ChEBI" id="CHEBI:58189"/>
        <dbReference type="EC" id="3.6.5.4"/>
    </reaction>
</comment>
<evidence type="ECO:0000256" key="7">
    <source>
        <dbReference type="ARBA" id="ARBA00023136"/>
    </source>
</evidence>
<evidence type="ECO:0000259" key="11">
    <source>
        <dbReference type="PROSITE" id="PS00300"/>
    </source>
</evidence>
<dbReference type="SUPFAM" id="SSF47364">
    <property type="entry name" value="Domain of the SRP/SRP receptor G-proteins"/>
    <property type="match status" value="1"/>
</dbReference>
<gene>
    <name evidence="10 12" type="primary">ftsY</name>
    <name evidence="12" type="ORF">V6575_19670</name>
</gene>
<dbReference type="InterPro" id="IPR036225">
    <property type="entry name" value="SRP/SRP_N"/>
</dbReference>
<dbReference type="InterPro" id="IPR000897">
    <property type="entry name" value="SRP54_GTPase_dom"/>
</dbReference>
<dbReference type="InterPro" id="IPR003593">
    <property type="entry name" value="AAA+_ATPase"/>
</dbReference>
<dbReference type="SMART" id="SM00962">
    <property type="entry name" value="SRP54"/>
    <property type="match status" value="1"/>
</dbReference>
<feature type="binding site" evidence="10">
    <location>
        <begin position="323"/>
        <end position="327"/>
    </location>
    <ligand>
        <name>GTP</name>
        <dbReference type="ChEBI" id="CHEBI:37565"/>
    </ligand>
</feature>
<evidence type="ECO:0000256" key="3">
    <source>
        <dbReference type="ARBA" id="ARBA00022490"/>
    </source>
</evidence>
<keyword evidence="13" id="KW-1185">Reference proteome</keyword>
<dbReference type="PANTHER" id="PTHR43134">
    <property type="entry name" value="SIGNAL RECOGNITION PARTICLE RECEPTOR SUBUNIT ALPHA"/>
    <property type="match status" value="1"/>
</dbReference>
<dbReference type="SMART" id="SM00382">
    <property type="entry name" value="AAA"/>
    <property type="match status" value="1"/>
</dbReference>
<dbReference type="HAMAP" id="MF_00920">
    <property type="entry name" value="FtsY"/>
    <property type="match status" value="1"/>
</dbReference>
<name>A0ABU8TQ71_9HYPH</name>
<evidence type="ECO:0000256" key="4">
    <source>
        <dbReference type="ARBA" id="ARBA00022741"/>
    </source>
</evidence>
<dbReference type="InterPro" id="IPR042101">
    <property type="entry name" value="SRP54_N_sf"/>
</dbReference>
<evidence type="ECO:0000256" key="10">
    <source>
        <dbReference type="HAMAP-Rule" id="MF_00920"/>
    </source>
</evidence>
<sequence>MSEKKRGFLGRLFGAKDEKPEADHLEAAAVSAVEADEAIPDEVTAPDVEMPLKPAPDADALVSEAPETPVLEVVEPEALSDEPVAETAEAVKSETSDVPAVVEPESVPAEAAVEPSAVPAPTPGLVETAAEPELSWFQKLKQGLSRSSSALTDGISSIFTKRKLDAAMLEELEDILIQADLGVDTAMAITERLSQGRFDKEISPEEVRAVLSEEVEKVLAPVAMPLDLNRGKSPHVVLMVGVNGTGKTTTIGKLSQKLASEGKTVMLAAGDTFRAAAVEQLKIWGQRTGAKVISGDTGADAAGLAYDAMKAAKDSNVDVLLIDTAGRLQNKTELMDELEKVIRVIKKHDPDAPHDVILTLDATTGQNALNQVEIFGRVAGVTGLVMTKLDGTARGGILVAIASKNQLPVHFIGVGEGVDDLEAFSAKDFASAIAGLA</sequence>
<evidence type="ECO:0000313" key="13">
    <source>
        <dbReference type="Proteomes" id="UP001385499"/>
    </source>
</evidence>
<feature type="binding site" evidence="10">
    <location>
        <begin position="241"/>
        <end position="248"/>
    </location>
    <ligand>
        <name>GTP</name>
        <dbReference type="ChEBI" id="CHEBI:37565"/>
    </ligand>
</feature>
<comment type="caution">
    <text evidence="12">The sequence shown here is derived from an EMBL/GenBank/DDBJ whole genome shotgun (WGS) entry which is preliminary data.</text>
</comment>
<dbReference type="EC" id="3.6.5.4" evidence="10"/>
<feature type="binding site" evidence="10">
    <location>
        <begin position="387"/>
        <end position="390"/>
    </location>
    <ligand>
        <name>GTP</name>
        <dbReference type="ChEBI" id="CHEBI:37565"/>
    </ligand>
</feature>
<dbReference type="Pfam" id="PF00448">
    <property type="entry name" value="SRP54"/>
    <property type="match status" value="1"/>
</dbReference>
<keyword evidence="5 10" id="KW-0378">Hydrolase</keyword>
<dbReference type="Pfam" id="PF02881">
    <property type="entry name" value="SRP54_N"/>
    <property type="match status" value="1"/>
</dbReference>
<dbReference type="CDD" id="cd17874">
    <property type="entry name" value="FtsY"/>
    <property type="match status" value="1"/>
</dbReference>
<comment type="similarity">
    <text evidence="10">Belongs to the GTP-binding SRP family. FtsY subfamily.</text>
</comment>
<evidence type="ECO:0000256" key="2">
    <source>
        <dbReference type="ARBA" id="ARBA00022475"/>
    </source>
</evidence>
<evidence type="ECO:0000256" key="5">
    <source>
        <dbReference type="ARBA" id="ARBA00022801"/>
    </source>
</evidence>
<dbReference type="Proteomes" id="UP001385499">
    <property type="component" value="Unassembled WGS sequence"/>
</dbReference>
<evidence type="ECO:0000256" key="8">
    <source>
        <dbReference type="ARBA" id="ARBA00023170"/>
    </source>
</evidence>
<dbReference type="SUPFAM" id="SSF52540">
    <property type="entry name" value="P-loop containing nucleoside triphosphate hydrolases"/>
    <property type="match status" value="1"/>
</dbReference>
<keyword evidence="7 10" id="KW-0472">Membrane</keyword>
<dbReference type="Gene3D" id="3.40.50.300">
    <property type="entry name" value="P-loop containing nucleotide triphosphate hydrolases"/>
    <property type="match status" value="1"/>
</dbReference>
<dbReference type="Gene3D" id="1.20.120.140">
    <property type="entry name" value="Signal recognition particle SRP54, nucleotide-binding domain"/>
    <property type="match status" value="1"/>
</dbReference>
<keyword evidence="3 10" id="KW-0963">Cytoplasm</keyword>
<dbReference type="InterPro" id="IPR013822">
    <property type="entry name" value="Signal_recog_particl_SRP54_hlx"/>
</dbReference>
<organism evidence="12 13">
    <name type="scientific">Roseibium algae</name>
    <dbReference type="NCBI Taxonomy" id="3123038"/>
    <lineage>
        <taxon>Bacteria</taxon>
        <taxon>Pseudomonadati</taxon>
        <taxon>Pseudomonadota</taxon>
        <taxon>Alphaproteobacteria</taxon>
        <taxon>Hyphomicrobiales</taxon>
        <taxon>Stappiaceae</taxon>
        <taxon>Roseibium</taxon>
    </lineage>
</organism>
<dbReference type="NCBIfam" id="TIGR00064">
    <property type="entry name" value="ftsY"/>
    <property type="match status" value="1"/>
</dbReference>
<dbReference type="PROSITE" id="PS00300">
    <property type="entry name" value="SRP54"/>
    <property type="match status" value="1"/>
</dbReference>
<comment type="function">
    <text evidence="10">Involved in targeting and insertion of nascent membrane proteins into the cytoplasmic membrane. Acts as a receptor for the complex formed by the signal recognition particle (SRP) and the ribosome-nascent chain (RNC). Interaction with SRP-RNC leads to the transfer of the RNC complex to the Sec translocase for insertion into the membrane, the hydrolysis of GTP by both Ffh and FtsY, and the dissociation of the SRP-FtsY complex into the individual components.</text>
</comment>
<dbReference type="InterPro" id="IPR004390">
    <property type="entry name" value="SR_rcpt_FtsY"/>
</dbReference>
<keyword evidence="2 10" id="KW-1003">Cell membrane</keyword>
<proteinExistence type="inferred from homology"/>
<comment type="subcellular location">
    <subcellularLocation>
        <location evidence="1">Cell inner membrane</location>
        <topology evidence="1">Peripheral membrane protein</topology>
        <orientation evidence="1">Cytoplasmic side</orientation>
    </subcellularLocation>
    <subcellularLocation>
        <location evidence="10">Cell membrane</location>
        <topology evidence="10">Peripheral membrane protein</topology>
        <orientation evidence="10">Cytoplasmic side</orientation>
    </subcellularLocation>
    <subcellularLocation>
        <location evidence="10">Cytoplasm</location>
    </subcellularLocation>
</comment>
<dbReference type="InterPro" id="IPR027417">
    <property type="entry name" value="P-loop_NTPase"/>
</dbReference>
<keyword evidence="4 10" id="KW-0547">Nucleotide-binding</keyword>
<dbReference type="PANTHER" id="PTHR43134:SF1">
    <property type="entry name" value="SIGNAL RECOGNITION PARTICLE RECEPTOR SUBUNIT ALPHA"/>
    <property type="match status" value="1"/>
</dbReference>
<evidence type="ECO:0000256" key="9">
    <source>
        <dbReference type="ARBA" id="ARBA00048027"/>
    </source>
</evidence>
<evidence type="ECO:0000313" key="12">
    <source>
        <dbReference type="EMBL" id="MEJ8476314.1"/>
    </source>
</evidence>
<comment type="subunit">
    <text evidence="10">Part of the signal recognition particle protein translocation system, which is composed of SRP and FtsY. SRP is a ribonucleoprotein composed of Ffh and a 4.5S RNA molecule.</text>
</comment>
<dbReference type="SMART" id="SM00963">
    <property type="entry name" value="SRP54_N"/>
    <property type="match status" value="1"/>
</dbReference>
<keyword evidence="8 10" id="KW-0675">Receptor</keyword>
<reference evidence="12 13" key="1">
    <citation type="submission" date="2024-02" db="EMBL/GenBank/DDBJ databases">
        <title>Roseibium algae sp. nov., isolated from marine alga (Grateloupia sp.), showing potential in myo-inositol conversion.</title>
        <authorList>
            <person name="Wang Y."/>
        </authorList>
    </citation>
    <scope>NUCLEOTIDE SEQUENCE [LARGE SCALE GENOMIC DNA]</scope>
    <source>
        <strain evidence="12 13">H3510</strain>
    </source>
</reference>
<protein>
    <recommendedName>
        <fullName evidence="10">Signal recognition particle receptor FtsY</fullName>
        <shortName evidence="10">SRP receptor</shortName>
        <ecNumber evidence="10">3.6.5.4</ecNumber>
    </recommendedName>
</protein>
<feature type="domain" description="SRP54-type proteins GTP-binding" evidence="11">
    <location>
        <begin position="408"/>
        <end position="421"/>
    </location>
</feature>
<dbReference type="EMBL" id="JBAKIA010000018">
    <property type="protein sequence ID" value="MEJ8476314.1"/>
    <property type="molecule type" value="Genomic_DNA"/>
</dbReference>
<keyword evidence="6 10" id="KW-0342">GTP-binding</keyword>
<dbReference type="RefSeq" id="WP_340276777.1">
    <property type="nucleotide sequence ID" value="NZ_JBAKIA010000018.1"/>
</dbReference>
<evidence type="ECO:0000256" key="6">
    <source>
        <dbReference type="ARBA" id="ARBA00023134"/>
    </source>
</evidence>